<dbReference type="InterPro" id="IPR041687">
    <property type="entry name" value="HTH_46"/>
</dbReference>
<organism evidence="2 3">
    <name type="scientific">Klebsiella huaxiensis</name>
    <dbReference type="NCBI Taxonomy" id="2153354"/>
    <lineage>
        <taxon>Bacteria</taxon>
        <taxon>Pseudomonadati</taxon>
        <taxon>Pseudomonadota</taxon>
        <taxon>Gammaproteobacteria</taxon>
        <taxon>Enterobacterales</taxon>
        <taxon>Enterobacteriaceae</taxon>
        <taxon>Klebsiella/Raoultella group</taxon>
        <taxon>Klebsiella</taxon>
    </lineage>
</organism>
<evidence type="ECO:0000313" key="2">
    <source>
        <dbReference type="EMBL" id="VUS93279.1"/>
    </source>
</evidence>
<dbReference type="EMBL" id="CABGGW010000048">
    <property type="protein sequence ID" value="VUS93279.1"/>
    <property type="molecule type" value="Genomic_DNA"/>
</dbReference>
<dbReference type="Pfam" id="PF15977">
    <property type="entry name" value="HTH_46"/>
    <property type="match status" value="1"/>
</dbReference>
<name>A0A564MHB6_9ENTR</name>
<feature type="domain" description="IprA winged helix-turn-helix" evidence="1">
    <location>
        <begin position="141"/>
        <end position="208"/>
    </location>
</feature>
<gene>
    <name evidence="2" type="ORF">SB6422_03017</name>
</gene>
<dbReference type="OrthoDB" id="6625231at2"/>
<evidence type="ECO:0000259" key="1">
    <source>
        <dbReference type="Pfam" id="PF15977"/>
    </source>
</evidence>
<dbReference type="RefSeq" id="WP_142514270.1">
    <property type="nucleotide sequence ID" value="NZ_CABGGW010000048.1"/>
</dbReference>
<evidence type="ECO:0000313" key="3">
    <source>
        <dbReference type="Proteomes" id="UP000317374"/>
    </source>
</evidence>
<dbReference type="AlphaFoldDB" id="A0A564MHB6"/>
<dbReference type="Proteomes" id="UP000317374">
    <property type="component" value="Unassembled WGS sequence"/>
</dbReference>
<proteinExistence type="predicted"/>
<protein>
    <recommendedName>
        <fullName evidence="1">IprA winged helix-turn-helix domain-containing protein</fullName>
    </recommendedName>
</protein>
<dbReference type="InterPro" id="IPR014710">
    <property type="entry name" value="RmlC-like_jellyroll"/>
</dbReference>
<accession>A0A564MHB6</accession>
<sequence>MTAHDRHTDIKIPSPHLTRLLAAVTCNEDFRTLAKGSKLFFRRGAEPLCHFVRKGSLLLARNEDAFSLGILSAPLALGFTVPLSEHLHLRTMTESEIATLPYEQVMALVEEKQVWDLLAKHVMFVTNKLFIYNEMLTAPTSFDILRYQLLMLIQETDEIRASTAAYQYILDRTRLSRSSIMKMLAELKKGNYIQLENGKLIAIHHLPNRF</sequence>
<reference evidence="2 3" key="1">
    <citation type="submission" date="2019-07" db="EMBL/GenBank/DDBJ databases">
        <authorList>
            <person name="Brisse S."/>
            <person name="Rodrigues C."/>
            <person name="Thorpe H."/>
        </authorList>
    </citation>
    <scope>NUCLEOTIDE SEQUENCE [LARGE SCALE GENOMIC DNA]</scope>
    <source>
        <strain evidence="2">SB6422</strain>
    </source>
</reference>
<dbReference type="Gene3D" id="2.60.120.10">
    <property type="entry name" value="Jelly Rolls"/>
    <property type="match status" value="1"/>
</dbReference>